<protein>
    <submittedName>
        <fullName evidence="1">Uncharacterized protein</fullName>
    </submittedName>
</protein>
<evidence type="ECO:0000313" key="1">
    <source>
        <dbReference type="EMBL" id="EEG89068.1"/>
    </source>
</evidence>
<name>C0BAE4_9FIRM</name>
<accession>C0BAE4</accession>
<evidence type="ECO:0000313" key="2">
    <source>
        <dbReference type="Proteomes" id="UP000003793"/>
    </source>
</evidence>
<proteinExistence type="predicted"/>
<dbReference type="AlphaFoldDB" id="C0BAE4"/>
<reference evidence="1 2" key="1">
    <citation type="submission" date="2009-02" db="EMBL/GenBank/DDBJ databases">
        <authorList>
            <person name="Fulton L."/>
            <person name="Clifton S."/>
            <person name="Fulton B."/>
            <person name="Xu J."/>
            <person name="Minx P."/>
            <person name="Pepin K.H."/>
            <person name="Johnson M."/>
            <person name="Bhonagiri V."/>
            <person name="Nash W.E."/>
            <person name="Mardis E.R."/>
            <person name="Wilson R.K."/>
        </authorList>
    </citation>
    <scope>NUCLEOTIDE SEQUENCE [LARGE SCALE GENOMIC DNA]</scope>
    <source>
        <strain evidence="1 2">ATCC 27758</strain>
    </source>
</reference>
<gene>
    <name evidence="1" type="ORF">COPCOM_02045</name>
</gene>
<organism evidence="1 2">
    <name type="scientific">Coprococcus comes ATCC 27758</name>
    <dbReference type="NCBI Taxonomy" id="470146"/>
    <lineage>
        <taxon>Bacteria</taxon>
        <taxon>Bacillati</taxon>
        <taxon>Bacillota</taxon>
        <taxon>Clostridia</taxon>
        <taxon>Lachnospirales</taxon>
        <taxon>Lachnospiraceae</taxon>
        <taxon>Coprococcus</taxon>
    </lineage>
</organism>
<dbReference type="EMBL" id="ABVR01000041">
    <property type="protein sequence ID" value="EEG89068.1"/>
    <property type="molecule type" value="Genomic_DNA"/>
</dbReference>
<comment type="caution">
    <text evidence="1">The sequence shown here is derived from an EMBL/GenBank/DDBJ whole genome shotgun (WGS) entry which is preliminary data.</text>
</comment>
<dbReference type="HOGENOM" id="CLU_2698295_0_0_9"/>
<dbReference type="Proteomes" id="UP000003793">
    <property type="component" value="Unassembled WGS sequence"/>
</dbReference>
<reference evidence="1 2" key="2">
    <citation type="submission" date="2009-03" db="EMBL/GenBank/DDBJ databases">
        <title>Draft genome sequence of Coprococcus comes (ATCC 27758).</title>
        <authorList>
            <person name="Sudarsanam P."/>
            <person name="Ley R."/>
            <person name="Guruge J."/>
            <person name="Turnbaugh P.J."/>
            <person name="Mahowald M."/>
            <person name="Liep D."/>
            <person name="Gordon J."/>
        </authorList>
    </citation>
    <scope>NUCLEOTIDE SEQUENCE [LARGE SCALE GENOMIC DNA]</scope>
    <source>
        <strain evidence="1 2">ATCC 27758</strain>
    </source>
</reference>
<sequence length="73" mass="8541">MEKGRNIHQKSCVVVVNRKIKSERVFECGNRRITDNEKSTMGKGMFSVMAWTFPFLDIRIIRGTVCWHRQAVL</sequence>